<evidence type="ECO:0000313" key="2">
    <source>
        <dbReference type="Proteomes" id="UP000576209"/>
    </source>
</evidence>
<accession>A0A840E4Z3</accession>
<keyword evidence="2" id="KW-1185">Reference proteome</keyword>
<reference evidence="1 2" key="1">
    <citation type="submission" date="2020-08" db="EMBL/GenBank/DDBJ databases">
        <title>Genomic Encyclopedia of Type Strains, Phase IV (KMG-IV): sequencing the most valuable type-strain genomes for metagenomic binning, comparative biology and taxonomic classification.</title>
        <authorList>
            <person name="Goeker M."/>
        </authorList>
    </citation>
    <scope>NUCLEOTIDE SEQUENCE [LARGE SCALE GENOMIC DNA]</scope>
    <source>
        <strain evidence="1 2">DSM 105137</strain>
    </source>
</reference>
<dbReference type="PANTHER" id="PTHR43737:SF1">
    <property type="entry name" value="DUF1501 DOMAIN-CONTAINING PROTEIN"/>
    <property type="match status" value="1"/>
</dbReference>
<dbReference type="PANTHER" id="PTHR43737">
    <property type="entry name" value="BLL7424 PROTEIN"/>
    <property type="match status" value="1"/>
</dbReference>
<protein>
    <submittedName>
        <fullName evidence="1">Uncharacterized protein (DUF1501 family)</fullName>
    </submittedName>
</protein>
<organism evidence="1 2">
    <name type="scientific">Neolewinella aquimaris</name>
    <dbReference type="NCBI Taxonomy" id="1835722"/>
    <lineage>
        <taxon>Bacteria</taxon>
        <taxon>Pseudomonadati</taxon>
        <taxon>Bacteroidota</taxon>
        <taxon>Saprospiria</taxon>
        <taxon>Saprospirales</taxon>
        <taxon>Lewinellaceae</taxon>
        <taxon>Neolewinella</taxon>
    </lineage>
</organism>
<dbReference type="InterPro" id="IPR010869">
    <property type="entry name" value="DUF1501"/>
</dbReference>
<sequence length="531" mass="58717">MKRRNFLQTAAAFSIPALVPITGVRANSSRFTSLIEPESDRILVIIHLFGGNDGLNTVIPIDRYDDLLNVRRSVAIEEKRVLKLTDTLGLHPEMKDMKNLFSDGRLGIVQSVGYPNQNRSHFRSTDIYTSGSAADEFLTSGWMGRYLETQYAGYPAGYPSSAEPHPPAVSIGDVAHPTCEGTKINFSQTVLDPNNTRTLAMMNGMSPDDKYGEELAFIRTTIRQTNSYNDVIKDAADRGRNAVTYRYRDESLWPKNSSNPLAEQLKKVARMISGGLRSKVYTVYMDGFDLHASQVVENNTHMGTHAQLLSDVSRAIGDFQNDLKAQGLDERVLGLTFSEFGRRIRPNASFGTDHGSAAPMFLFGSCIQSQVSGDNVDLNGDISQGDGVSMQFDFRDVYGSILVDWFNVRTSQVKNLLHDGFKYLPLTNKCNEDDVVNTDDTSTEDGWTIGQPFQSGDGKEISISVDSPGSNRLRYSLFDGRGRLVLANEIGVEGKADHKLFTRPSRLPSGTYVLRLATDSGAALTREVQFN</sequence>
<dbReference type="Pfam" id="PF07394">
    <property type="entry name" value="DUF1501"/>
    <property type="match status" value="1"/>
</dbReference>
<dbReference type="RefSeq" id="WP_183495257.1">
    <property type="nucleotide sequence ID" value="NZ_JACIFF010000003.1"/>
</dbReference>
<comment type="caution">
    <text evidence="1">The sequence shown here is derived from an EMBL/GenBank/DDBJ whole genome shotgun (WGS) entry which is preliminary data.</text>
</comment>
<gene>
    <name evidence="1" type="ORF">GGR28_001630</name>
</gene>
<evidence type="ECO:0000313" key="1">
    <source>
        <dbReference type="EMBL" id="MBB4079013.1"/>
    </source>
</evidence>
<dbReference type="EMBL" id="JACIFF010000003">
    <property type="protein sequence ID" value="MBB4079013.1"/>
    <property type="molecule type" value="Genomic_DNA"/>
</dbReference>
<dbReference type="AlphaFoldDB" id="A0A840E4Z3"/>
<dbReference type="Proteomes" id="UP000576209">
    <property type="component" value="Unassembled WGS sequence"/>
</dbReference>
<proteinExistence type="predicted"/>
<name>A0A840E4Z3_9BACT</name>